<accession>A0A5E5BUM3</accession>
<proteinExistence type="predicted"/>
<dbReference type="EMBL" id="CABPST010000007">
    <property type="protein sequence ID" value="VVE89027.1"/>
    <property type="molecule type" value="Genomic_DNA"/>
</dbReference>
<dbReference type="RefSeq" id="WP_150560285.1">
    <property type="nucleotide sequence ID" value="NZ_CABPST010000007.1"/>
</dbReference>
<evidence type="ECO:0000313" key="2">
    <source>
        <dbReference type="Proteomes" id="UP000382040"/>
    </source>
</evidence>
<reference evidence="1 2" key="1">
    <citation type="submission" date="2019-08" db="EMBL/GenBank/DDBJ databases">
        <authorList>
            <person name="Peeters C."/>
        </authorList>
    </citation>
    <scope>NUCLEOTIDE SEQUENCE [LARGE SCALE GENOMIC DNA]</scope>
    <source>
        <strain evidence="1 2">LMG 20603</strain>
    </source>
</reference>
<name>A0A5E5BUM3_9BURK</name>
<dbReference type="GO" id="GO:0016740">
    <property type="term" value="F:transferase activity"/>
    <property type="evidence" value="ECO:0007669"/>
    <property type="project" value="UniProtKB-KW"/>
</dbReference>
<evidence type="ECO:0000313" key="1">
    <source>
        <dbReference type="EMBL" id="VVE89027.1"/>
    </source>
</evidence>
<protein>
    <submittedName>
        <fullName evidence="1">Glycosyltransferase</fullName>
    </submittedName>
</protein>
<dbReference type="InterPro" id="IPR029044">
    <property type="entry name" value="Nucleotide-diphossugar_trans"/>
</dbReference>
<dbReference type="Proteomes" id="UP000382040">
    <property type="component" value="Unassembled WGS sequence"/>
</dbReference>
<keyword evidence="2" id="KW-1185">Reference proteome</keyword>
<sequence>MTTLQKTTAECRTPASASATTHTHYCTLFDRNYLIKGVAMITSLYAHSPDSRIHVLCMDDDTHAILSRMQLPGVASLIHLSELETPELLEVKSKRSVAEYCWTLSPSLPWHVLNAHPEIDCITYLDADLYFYSPVQPLLDEIGDSSVAIIEHRFIPRLQHLDVKGRFCVEWVTFKRDETGMACLNRWREQCIEWCYNRLEENRMGDQKYLDAWPDMWPSVCILRHSGAGVAPWNYARYEIGVNAQQQIQVDGAPLVFYHFHQFQILRGNRFDRLSTYYTVERPAPESIYKRYETTIGETLANIRRVSPGFSDGVKPWLPVYIRRLVNNYAPFWLKERVKSLMSKVR</sequence>
<dbReference type="OrthoDB" id="9816564at2"/>
<dbReference type="Gene3D" id="3.90.550.10">
    <property type="entry name" value="Spore Coat Polysaccharide Biosynthesis Protein SpsA, Chain A"/>
    <property type="match status" value="1"/>
</dbReference>
<gene>
    <name evidence="1" type="ORF">PBR20603_02992</name>
</gene>
<organism evidence="1 2">
    <name type="scientific">Pandoraea bronchicola</name>
    <dbReference type="NCBI Taxonomy" id="2508287"/>
    <lineage>
        <taxon>Bacteria</taxon>
        <taxon>Pseudomonadati</taxon>
        <taxon>Pseudomonadota</taxon>
        <taxon>Betaproteobacteria</taxon>
        <taxon>Burkholderiales</taxon>
        <taxon>Burkholderiaceae</taxon>
        <taxon>Pandoraea</taxon>
    </lineage>
</organism>
<keyword evidence="1" id="KW-0808">Transferase</keyword>
<dbReference type="AlphaFoldDB" id="A0A5E5BUM3"/>
<dbReference type="SUPFAM" id="SSF53448">
    <property type="entry name" value="Nucleotide-diphospho-sugar transferases"/>
    <property type="match status" value="1"/>
</dbReference>